<dbReference type="Proteomes" id="UP001202289">
    <property type="component" value="Unassembled WGS sequence"/>
</dbReference>
<accession>A0ACC6A797</accession>
<name>A0ACC6A797_9BACI</name>
<comment type="caution">
    <text evidence="1">The sequence shown here is derived from an EMBL/GenBank/DDBJ whole genome shotgun (WGS) entry which is preliminary data.</text>
</comment>
<sequence>MFNLPNIQLREILLDDIEDRYQWSLDKEVTKHLVVPDQYPPFTREETRRWIEMCINRTNGYEQRAICSEDGAHIGWVDLKKFDRTNKNAELGIAIGDKRYWRKGYGMAALYEMLQIGFEQFDLEKIWLRVDADNTKAMKSYERAGFVCEGLMRRDRLRHGELIDRYRFSMLREEFFEILRSDKNAYCQK</sequence>
<protein>
    <submittedName>
        <fullName evidence="1">GNAT family N-acetyltransferase</fullName>
    </submittedName>
</protein>
<keyword evidence="2" id="KW-1185">Reference proteome</keyword>
<evidence type="ECO:0000313" key="2">
    <source>
        <dbReference type="Proteomes" id="UP001202289"/>
    </source>
</evidence>
<reference evidence="1" key="1">
    <citation type="submission" date="2022-05" db="EMBL/GenBank/DDBJ databases">
        <title>Comparative Genomics of Spacecraft Associated Microbes.</title>
        <authorList>
            <person name="Tran M.T."/>
            <person name="Wright A."/>
            <person name="Seuylemezian A."/>
            <person name="Eisen J."/>
            <person name="Coil D."/>
        </authorList>
    </citation>
    <scope>NUCLEOTIDE SEQUENCE</scope>
    <source>
        <strain evidence="1">FAIRING 10M-2.2</strain>
    </source>
</reference>
<gene>
    <name evidence="1" type="ORF">M3215_13180</name>
</gene>
<dbReference type="EMBL" id="JAMBOP010000015">
    <property type="protein sequence ID" value="MCM3736745.1"/>
    <property type="molecule type" value="Genomic_DNA"/>
</dbReference>
<organism evidence="1 2">
    <name type="scientific">Bacillus cytotoxicus</name>
    <dbReference type="NCBI Taxonomy" id="580165"/>
    <lineage>
        <taxon>Bacteria</taxon>
        <taxon>Bacillati</taxon>
        <taxon>Bacillota</taxon>
        <taxon>Bacilli</taxon>
        <taxon>Bacillales</taxon>
        <taxon>Bacillaceae</taxon>
        <taxon>Bacillus</taxon>
        <taxon>Bacillus cereus group</taxon>
    </lineage>
</organism>
<evidence type="ECO:0000313" key="1">
    <source>
        <dbReference type="EMBL" id="MCM3736745.1"/>
    </source>
</evidence>
<proteinExistence type="predicted"/>